<accession>A0ABP9VNB1</accession>
<dbReference type="InterPro" id="IPR036691">
    <property type="entry name" value="Endo/exonu/phosph_ase_sf"/>
</dbReference>
<keyword evidence="1" id="KW-0732">Signal</keyword>
<evidence type="ECO:0000256" key="1">
    <source>
        <dbReference type="SAM" id="SignalP"/>
    </source>
</evidence>
<dbReference type="PANTHER" id="PTHR12121">
    <property type="entry name" value="CARBON CATABOLITE REPRESSOR PROTEIN 4"/>
    <property type="match status" value="1"/>
</dbReference>
<sequence length="291" mass="32529">MKIGCLVLLACLIVSPAFADDMTRLMTYNIRYLNPNDGPDHWDHRVDAVAETIKSADIIGLQEATRKQIDDLANRLPEFQWYGVGRSDGKDGGEFSPVFWRRDQFDVTRKGTFWLGPDPQAVGKNAWGANLPRICSWVEIQSKHNATQMLLMNTHFDHQSATARENSAKLMRTKAAELRGQLPVVMMGDLNATPDSPPLKNLLAETGEGVTFLDASKLSKSEPTGPRGTFNGFKAIRADFKIDFILLSDRRIDVVNHQTLDPKTENGRFASDHLPIMINVRSHASQTPKDE</sequence>
<comment type="caution">
    <text evidence="3">The sequence shown here is derived from an EMBL/GenBank/DDBJ whole genome shotgun (WGS) entry which is preliminary data.</text>
</comment>
<feature type="signal peptide" evidence="1">
    <location>
        <begin position="1"/>
        <end position="19"/>
    </location>
</feature>
<dbReference type="InterPro" id="IPR050410">
    <property type="entry name" value="CCR4/nocturin_mRNA_transcr"/>
</dbReference>
<keyword evidence="4" id="KW-1185">Reference proteome</keyword>
<dbReference type="Gene3D" id="3.60.10.10">
    <property type="entry name" value="Endonuclease/exonuclease/phosphatase"/>
    <property type="match status" value="1"/>
</dbReference>
<gene>
    <name evidence="3" type="ORF">Rcae01_02136</name>
</gene>
<dbReference type="Pfam" id="PF03372">
    <property type="entry name" value="Exo_endo_phos"/>
    <property type="match status" value="1"/>
</dbReference>
<organism evidence="3 4">
    <name type="scientific">Novipirellula caenicola</name>
    <dbReference type="NCBI Taxonomy" id="1536901"/>
    <lineage>
        <taxon>Bacteria</taxon>
        <taxon>Pseudomonadati</taxon>
        <taxon>Planctomycetota</taxon>
        <taxon>Planctomycetia</taxon>
        <taxon>Pirellulales</taxon>
        <taxon>Pirellulaceae</taxon>
        <taxon>Novipirellula</taxon>
    </lineage>
</organism>
<dbReference type="Proteomes" id="UP001416858">
    <property type="component" value="Unassembled WGS sequence"/>
</dbReference>
<dbReference type="PANTHER" id="PTHR12121:SF36">
    <property type="entry name" value="ENDONUCLEASE_EXONUCLEASE_PHOSPHATASE DOMAIN-CONTAINING PROTEIN"/>
    <property type="match status" value="1"/>
</dbReference>
<feature type="chain" id="PRO_5046376248" description="Endonuclease/exonuclease/phosphatase domain-containing protein" evidence="1">
    <location>
        <begin position="20"/>
        <end position="291"/>
    </location>
</feature>
<dbReference type="CDD" id="cd09083">
    <property type="entry name" value="EEP-1"/>
    <property type="match status" value="1"/>
</dbReference>
<dbReference type="RefSeq" id="WP_345683602.1">
    <property type="nucleotide sequence ID" value="NZ_BAABRO010000003.1"/>
</dbReference>
<dbReference type="InterPro" id="IPR005135">
    <property type="entry name" value="Endo/exonuclease/phosphatase"/>
</dbReference>
<protein>
    <recommendedName>
        <fullName evidence="2">Endonuclease/exonuclease/phosphatase domain-containing protein</fullName>
    </recommendedName>
</protein>
<reference evidence="3 4" key="1">
    <citation type="submission" date="2024-02" db="EMBL/GenBank/DDBJ databases">
        <title>Rhodopirellula caenicola NBRC 110016.</title>
        <authorList>
            <person name="Ichikawa N."/>
            <person name="Katano-Makiyama Y."/>
            <person name="Hidaka K."/>
        </authorList>
    </citation>
    <scope>NUCLEOTIDE SEQUENCE [LARGE SCALE GENOMIC DNA]</scope>
    <source>
        <strain evidence="3 4">NBRC 110016</strain>
    </source>
</reference>
<name>A0ABP9VNB1_9BACT</name>
<evidence type="ECO:0000313" key="4">
    <source>
        <dbReference type="Proteomes" id="UP001416858"/>
    </source>
</evidence>
<evidence type="ECO:0000259" key="2">
    <source>
        <dbReference type="Pfam" id="PF03372"/>
    </source>
</evidence>
<dbReference type="EMBL" id="BAABRO010000003">
    <property type="protein sequence ID" value="GAA5506683.1"/>
    <property type="molecule type" value="Genomic_DNA"/>
</dbReference>
<evidence type="ECO:0000313" key="3">
    <source>
        <dbReference type="EMBL" id="GAA5506683.1"/>
    </source>
</evidence>
<proteinExistence type="predicted"/>
<feature type="domain" description="Endonuclease/exonuclease/phosphatase" evidence="2">
    <location>
        <begin position="26"/>
        <end position="273"/>
    </location>
</feature>
<dbReference type="SUPFAM" id="SSF56219">
    <property type="entry name" value="DNase I-like"/>
    <property type="match status" value="1"/>
</dbReference>